<dbReference type="PANTHER" id="PTHR43684">
    <property type="match status" value="1"/>
</dbReference>
<dbReference type="OrthoDB" id="2018133at2759"/>
<gene>
    <name evidence="4" type="ORF">PV09_00739</name>
</gene>
<dbReference type="CDD" id="cd06558">
    <property type="entry name" value="crotonase-like"/>
    <property type="match status" value="1"/>
</dbReference>
<evidence type="ECO:0000256" key="3">
    <source>
        <dbReference type="ARBA" id="ARBA00023026"/>
    </source>
</evidence>
<dbReference type="InterPro" id="IPR051053">
    <property type="entry name" value="ECH/Chromodomain_protein"/>
</dbReference>
<dbReference type="STRING" id="253628.A0A0D2AQK2"/>
<comment type="similarity">
    <text evidence="2">Belongs to the enoyl-CoA hydratase/isomerase family.</text>
</comment>
<dbReference type="Gene3D" id="3.90.226.10">
    <property type="entry name" value="2-enoyl-CoA Hydratase, Chain A, domain 1"/>
    <property type="match status" value="1"/>
</dbReference>
<dbReference type="AlphaFoldDB" id="A0A0D2AQK2"/>
<protein>
    <submittedName>
        <fullName evidence="4">Uncharacterized protein</fullName>
    </submittedName>
</protein>
<dbReference type="SUPFAM" id="SSF52096">
    <property type="entry name" value="ClpP/crotonase"/>
    <property type="match status" value="1"/>
</dbReference>
<dbReference type="InterPro" id="IPR014748">
    <property type="entry name" value="Enoyl-CoA_hydra_C"/>
</dbReference>
<evidence type="ECO:0000313" key="4">
    <source>
        <dbReference type="EMBL" id="KIW08805.1"/>
    </source>
</evidence>
<dbReference type="RefSeq" id="XP_016218674.1">
    <property type="nucleotide sequence ID" value="XM_016353521.1"/>
</dbReference>
<dbReference type="GeneID" id="27308712"/>
<dbReference type="Proteomes" id="UP000053259">
    <property type="component" value="Unassembled WGS sequence"/>
</dbReference>
<evidence type="ECO:0000313" key="5">
    <source>
        <dbReference type="Proteomes" id="UP000053259"/>
    </source>
</evidence>
<comment type="pathway">
    <text evidence="1">Mycotoxin biosynthesis.</text>
</comment>
<keyword evidence="5" id="KW-1185">Reference proteome</keyword>
<dbReference type="EMBL" id="KN847530">
    <property type="protein sequence ID" value="KIW08805.1"/>
    <property type="molecule type" value="Genomic_DNA"/>
</dbReference>
<proteinExistence type="inferred from homology"/>
<dbReference type="Gene3D" id="1.10.12.10">
    <property type="entry name" value="Lyase 2-enoyl-coa Hydratase, Chain A, domain 2"/>
    <property type="match status" value="1"/>
</dbReference>
<keyword evidence="3" id="KW-0843">Virulence</keyword>
<reference evidence="4 5" key="1">
    <citation type="submission" date="2015-01" db="EMBL/GenBank/DDBJ databases">
        <title>The Genome Sequence of Ochroconis gallopava CBS43764.</title>
        <authorList>
            <consortium name="The Broad Institute Genomics Platform"/>
            <person name="Cuomo C."/>
            <person name="de Hoog S."/>
            <person name="Gorbushina A."/>
            <person name="Stielow B."/>
            <person name="Teixiera M."/>
            <person name="Abouelleil A."/>
            <person name="Chapman S.B."/>
            <person name="Priest M."/>
            <person name="Young S.K."/>
            <person name="Wortman J."/>
            <person name="Nusbaum C."/>
            <person name="Birren B."/>
        </authorList>
    </citation>
    <scope>NUCLEOTIDE SEQUENCE [LARGE SCALE GENOMIC DNA]</scope>
    <source>
        <strain evidence="4 5">CBS 43764</strain>
    </source>
</reference>
<dbReference type="HOGENOM" id="CLU_009834_7_2_1"/>
<evidence type="ECO:0000256" key="1">
    <source>
        <dbReference type="ARBA" id="ARBA00004685"/>
    </source>
</evidence>
<evidence type="ECO:0000256" key="2">
    <source>
        <dbReference type="ARBA" id="ARBA00005254"/>
    </source>
</evidence>
<dbReference type="InterPro" id="IPR001753">
    <property type="entry name" value="Enoyl-CoA_hydra/iso"/>
</dbReference>
<organism evidence="4 5">
    <name type="scientific">Verruconis gallopava</name>
    <dbReference type="NCBI Taxonomy" id="253628"/>
    <lineage>
        <taxon>Eukaryota</taxon>
        <taxon>Fungi</taxon>
        <taxon>Dikarya</taxon>
        <taxon>Ascomycota</taxon>
        <taxon>Pezizomycotina</taxon>
        <taxon>Dothideomycetes</taxon>
        <taxon>Pleosporomycetidae</taxon>
        <taxon>Venturiales</taxon>
        <taxon>Sympoventuriaceae</taxon>
        <taxon>Verruconis</taxon>
    </lineage>
</organism>
<name>A0A0D2AQK2_9PEZI</name>
<dbReference type="PANTHER" id="PTHR43684:SF4">
    <property type="entry name" value="ENOYL-COA HYDRATASE_ISOMERASE FAMILY PROTEIN (AFU_ORTHOLOGUE AFUA_1G01890)"/>
    <property type="match status" value="1"/>
</dbReference>
<sequence>MTPPPAPLDLPRRYSDLGFKEIKIENYPKDSSADVTPIQILTLYRPGKHNAFTYTMTVELEKAYALFDVDDRVKAIVHTGDGRIFCAGADLENSFRQTGEKIADHRDGGGRVSLAIYNCRKPVIGALNGSAVGVGITQTLPMAIRIAPKNAKIGFVFSRRGLVMEAASSFFLPKLVGYSKAMHLVTTGATYPASHPLLSDLFSETLDNPADVLPRAIELAQEFVDNCSNVSWALMKDMIWRNPGTAEGAHLLDSRIIYEMFGTTDNKEGVASFLEKRKVNFTGTLEKDAPKAYPWWTPVDVLQFPKGKLPGSSKL</sequence>
<dbReference type="InParanoid" id="A0A0D2AQK2"/>
<dbReference type="Pfam" id="PF00378">
    <property type="entry name" value="ECH_1"/>
    <property type="match status" value="1"/>
</dbReference>
<dbReference type="VEuPathDB" id="FungiDB:PV09_00739"/>
<dbReference type="InterPro" id="IPR029045">
    <property type="entry name" value="ClpP/crotonase-like_dom_sf"/>
</dbReference>
<accession>A0A0D2AQK2</accession>